<dbReference type="OrthoDB" id="119028at2759"/>
<organism evidence="1 2">
    <name type="scientific">Amphibalanus amphitrite</name>
    <name type="common">Striped barnacle</name>
    <name type="synonym">Balanus amphitrite</name>
    <dbReference type="NCBI Taxonomy" id="1232801"/>
    <lineage>
        <taxon>Eukaryota</taxon>
        <taxon>Metazoa</taxon>
        <taxon>Ecdysozoa</taxon>
        <taxon>Arthropoda</taxon>
        <taxon>Crustacea</taxon>
        <taxon>Multicrustacea</taxon>
        <taxon>Cirripedia</taxon>
        <taxon>Thoracica</taxon>
        <taxon>Thoracicalcarea</taxon>
        <taxon>Balanomorpha</taxon>
        <taxon>Balanoidea</taxon>
        <taxon>Balanidae</taxon>
        <taxon>Amphibalaninae</taxon>
        <taxon>Amphibalanus</taxon>
    </lineage>
</organism>
<evidence type="ECO:0000313" key="2">
    <source>
        <dbReference type="Proteomes" id="UP000440578"/>
    </source>
</evidence>
<gene>
    <name evidence="1" type="ORF">FJT64_013098</name>
</gene>
<dbReference type="AlphaFoldDB" id="A0A6A4VGC1"/>
<comment type="caution">
    <text evidence="1">The sequence shown here is derived from an EMBL/GenBank/DDBJ whole genome shotgun (WGS) entry which is preliminary data.</text>
</comment>
<reference evidence="1 2" key="1">
    <citation type="submission" date="2019-07" db="EMBL/GenBank/DDBJ databases">
        <title>Draft genome assembly of a fouling barnacle, Amphibalanus amphitrite (Darwin, 1854): The first reference genome for Thecostraca.</title>
        <authorList>
            <person name="Kim W."/>
        </authorList>
    </citation>
    <scope>NUCLEOTIDE SEQUENCE [LARGE SCALE GENOMIC DNA]</scope>
    <source>
        <strain evidence="1">SNU_AA5</strain>
        <tissue evidence="1">Soma without cirri and trophi</tissue>
    </source>
</reference>
<accession>A0A6A4VGC1</accession>
<dbReference type="SUPFAM" id="SSF160387">
    <property type="entry name" value="NosL/MerB-like"/>
    <property type="match status" value="1"/>
</dbReference>
<name>A0A6A4VGC1_AMPAM</name>
<dbReference type="EMBL" id="VIIS01002107">
    <property type="protein sequence ID" value="KAF0288511.1"/>
    <property type="molecule type" value="Genomic_DNA"/>
</dbReference>
<evidence type="ECO:0000313" key="1">
    <source>
        <dbReference type="EMBL" id="KAF0288511.1"/>
    </source>
</evidence>
<dbReference type="Proteomes" id="UP000440578">
    <property type="component" value="Unassembled WGS sequence"/>
</dbReference>
<protein>
    <submittedName>
        <fullName evidence="1">Uncharacterized protein</fullName>
    </submittedName>
</protein>
<proteinExistence type="predicted"/>
<sequence>MLEKWRGLLPSSDLPGRFEERFVKLHPEWYEGFDVASQSSNRGLMHAVNAVKNRHTLRERLPPERYLTLAQELVLEWSCGVSEIGQLEHSITPDTELVSDTYQLQTDEKTMVDIDSAIYVPVGDQRAATVKEVEAFEKKMGGEVKSFDEFVEARMSLWKEAGGGDDSAPAHISMEVDTATRGRPPLPRFATGGHGH</sequence>
<keyword evidence="2" id="KW-1185">Reference proteome</keyword>